<keyword evidence="6" id="KW-1185">Reference proteome</keyword>
<dbReference type="RefSeq" id="WP_211802109.1">
    <property type="nucleotide sequence ID" value="NZ_JAGSCS010000014.1"/>
</dbReference>
<evidence type="ECO:0000259" key="4">
    <source>
        <dbReference type="Pfam" id="PF00326"/>
    </source>
</evidence>
<evidence type="ECO:0000313" key="6">
    <source>
        <dbReference type="Proteomes" id="UP000675379"/>
    </source>
</evidence>
<feature type="domain" description="Peptidase S9 prolyl oligopeptidase catalytic" evidence="4">
    <location>
        <begin position="453"/>
        <end position="660"/>
    </location>
</feature>
<reference evidence="5" key="1">
    <citation type="submission" date="2021-04" db="EMBL/GenBank/DDBJ databases">
        <title>Proteiniclasticum sedimins sp. nov., an obligate anaerobic bacterium isolated from anaerobic sludge.</title>
        <authorList>
            <person name="Liu J."/>
        </authorList>
    </citation>
    <scope>NUCLEOTIDE SEQUENCE</scope>
    <source>
        <strain evidence="5">BAD-10</strain>
    </source>
</reference>
<dbReference type="PANTHER" id="PTHR42776">
    <property type="entry name" value="SERINE PEPTIDASE S9 FAMILY MEMBER"/>
    <property type="match status" value="1"/>
</dbReference>
<dbReference type="EMBL" id="JAGSCS010000014">
    <property type="protein sequence ID" value="MBR0576726.1"/>
    <property type="molecule type" value="Genomic_DNA"/>
</dbReference>
<comment type="caution">
    <text evidence="5">The sequence shown here is derived from an EMBL/GenBank/DDBJ whole genome shotgun (WGS) entry which is preliminary data.</text>
</comment>
<dbReference type="InterPro" id="IPR001375">
    <property type="entry name" value="Peptidase_S9_cat"/>
</dbReference>
<dbReference type="GO" id="GO:0006508">
    <property type="term" value="P:proteolysis"/>
    <property type="evidence" value="ECO:0007669"/>
    <property type="project" value="UniProtKB-KW"/>
</dbReference>
<evidence type="ECO:0000256" key="2">
    <source>
        <dbReference type="ARBA" id="ARBA00022670"/>
    </source>
</evidence>
<dbReference type="InterPro" id="IPR029058">
    <property type="entry name" value="AB_hydrolase_fold"/>
</dbReference>
<dbReference type="Gene3D" id="3.40.50.1820">
    <property type="entry name" value="alpha/beta hydrolase"/>
    <property type="match status" value="1"/>
</dbReference>
<accession>A0A941CST7</accession>
<proteinExistence type="inferred from homology"/>
<dbReference type="InterPro" id="IPR011042">
    <property type="entry name" value="6-blade_b-propeller_TolB-like"/>
</dbReference>
<evidence type="ECO:0000256" key="1">
    <source>
        <dbReference type="ARBA" id="ARBA00010040"/>
    </source>
</evidence>
<dbReference type="Gene3D" id="2.120.10.30">
    <property type="entry name" value="TolB, C-terminal domain"/>
    <property type="match status" value="1"/>
</dbReference>
<dbReference type="SUPFAM" id="SSF82171">
    <property type="entry name" value="DPP6 N-terminal domain-like"/>
    <property type="match status" value="1"/>
</dbReference>
<evidence type="ECO:0000313" key="5">
    <source>
        <dbReference type="EMBL" id="MBR0576726.1"/>
    </source>
</evidence>
<dbReference type="GO" id="GO:0004252">
    <property type="term" value="F:serine-type endopeptidase activity"/>
    <property type="evidence" value="ECO:0007669"/>
    <property type="project" value="TreeGrafter"/>
</dbReference>
<dbReference type="Pfam" id="PF00326">
    <property type="entry name" value="Peptidase_S9"/>
    <property type="match status" value="1"/>
</dbReference>
<dbReference type="PANTHER" id="PTHR42776:SF27">
    <property type="entry name" value="DIPEPTIDYL PEPTIDASE FAMILY MEMBER 6"/>
    <property type="match status" value="1"/>
</dbReference>
<name>A0A941CST7_9CLOT</name>
<sequence>MRKLTLDDFKNYKFLSGIEHSPDGRHVGFVVHEADMEENKYRSNLYLAEVATRKIRKLTTFDKESSFKWQDDEHLVFATIRDPKDKEAAESHKEFTQLYRINIHGGEADKYLRLKKSLGSFDFLAGGDVLATCAFDLNAKDQLNLSETELSDELKRLKEEEDYEVLEEIPFWSNGGGFTSKKRSRLCRFDAQGTFQGYLTGEYTNVESVKLNEEKNKAVLVSSTFQDKEELLNELSYFDGETVRVLDTPGLTISFADFLDKDTLIFTATDMKKLGLNENGKFYTYDLLTDTLALITPDLDQSLYNSVGSDARYGGSKTRVVDGGELYFTTTLGTNAELWKVNREGVLRPVITEEGSVDGVSVKNGHVAYIAMKNTTLQELYFLEAPALPVSSFNTWVQEEIQLSLPEPLKLTLDDGTVIDGFVLKPVDYTEGKTWPVLLEIHGGPKTVYGSVFYHELQLFAAQGYYVVFCNPRGSDGKGNDFSDIRGKYGTIDYEDLMNFTDLALFTYPDMDLSNLFVTGGSYGGFMTNWIIGHTNRFKAAVSQRSISNWISMFNTTDIGYYFADDQNASSPWDNHAKMWWHSPLKYADQVVTPTLFIHSEEDYRCWLTEGLQMFTALKYHNVESRLCLFKGENHELSRSGKPKHRQRRLEEISGWFARYRTLKTADE</sequence>
<keyword evidence="2" id="KW-0645">Protease</keyword>
<comment type="similarity">
    <text evidence="1">Belongs to the peptidase S9C family.</text>
</comment>
<keyword evidence="3" id="KW-0378">Hydrolase</keyword>
<gene>
    <name evidence="5" type="ORF">KCG48_10320</name>
</gene>
<dbReference type="FunFam" id="3.40.50.1820:FF:000028">
    <property type="entry name" value="S9 family peptidase"/>
    <property type="match status" value="1"/>
</dbReference>
<protein>
    <submittedName>
        <fullName evidence="5">S9 family peptidase</fullName>
    </submittedName>
</protein>
<dbReference type="Proteomes" id="UP000675379">
    <property type="component" value="Unassembled WGS sequence"/>
</dbReference>
<evidence type="ECO:0000256" key="3">
    <source>
        <dbReference type="ARBA" id="ARBA00022801"/>
    </source>
</evidence>
<dbReference type="SUPFAM" id="SSF53474">
    <property type="entry name" value="alpha/beta-Hydrolases"/>
    <property type="match status" value="1"/>
</dbReference>
<dbReference type="AlphaFoldDB" id="A0A941CST7"/>
<organism evidence="5 6">
    <name type="scientific">Proteiniclasticum sediminis</name>
    <dbReference type="NCBI Taxonomy" id="2804028"/>
    <lineage>
        <taxon>Bacteria</taxon>
        <taxon>Bacillati</taxon>
        <taxon>Bacillota</taxon>
        <taxon>Clostridia</taxon>
        <taxon>Eubacteriales</taxon>
        <taxon>Clostridiaceae</taxon>
        <taxon>Proteiniclasticum</taxon>
    </lineage>
</organism>